<evidence type="ECO:0000313" key="3">
    <source>
        <dbReference type="EMBL" id="GAA5530560.1"/>
    </source>
</evidence>
<name>A0ABP9X7N2_9CHLR</name>
<reference evidence="3 4" key="1">
    <citation type="submission" date="2024-02" db="EMBL/GenBank/DDBJ databases">
        <title>Herpetosiphon gulosus NBRC 112829.</title>
        <authorList>
            <person name="Ichikawa N."/>
            <person name="Katano-Makiyama Y."/>
            <person name="Hidaka K."/>
        </authorList>
    </citation>
    <scope>NUCLEOTIDE SEQUENCE [LARGE SCALE GENOMIC DNA]</scope>
    <source>
        <strain evidence="3 4">NBRC 112829</strain>
    </source>
</reference>
<dbReference type="SUPFAM" id="SSF52091">
    <property type="entry name" value="SpoIIaa-like"/>
    <property type="match status" value="1"/>
</dbReference>
<dbReference type="PROSITE" id="PS50801">
    <property type="entry name" value="STAS"/>
    <property type="match status" value="1"/>
</dbReference>
<gene>
    <name evidence="3" type="ORF">Hgul01_04380</name>
</gene>
<keyword evidence="4" id="KW-1185">Reference proteome</keyword>
<evidence type="ECO:0000256" key="1">
    <source>
        <dbReference type="SAM" id="Phobius"/>
    </source>
</evidence>
<feature type="transmembrane region" description="Helical" evidence="1">
    <location>
        <begin position="45"/>
        <end position="64"/>
    </location>
</feature>
<accession>A0ABP9X7N2</accession>
<dbReference type="Gene3D" id="3.30.750.24">
    <property type="entry name" value="STAS domain"/>
    <property type="match status" value="1"/>
</dbReference>
<feature type="transmembrane region" description="Helical" evidence="1">
    <location>
        <begin position="96"/>
        <end position="114"/>
    </location>
</feature>
<keyword evidence="1" id="KW-1133">Transmembrane helix</keyword>
<dbReference type="RefSeq" id="WP_345724161.1">
    <property type="nucleotide sequence ID" value="NZ_BAABRU010000020.1"/>
</dbReference>
<dbReference type="PANTHER" id="PTHR33745:SF1">
    <property type="entry name" value="RSBT ANTAGONIST PROTEIN RSBS"/>
    <property type="match status" value="1"/>
</dbReference>
<feature type="transmembrane region" description="Helical" evidence="1">
    <location>
        <begin position="21"/>
        <end position="39"/>
    </location>
</feature>
<proteinExistence type="predicted"/>
<feature type="transmembrane region" description="Helical" evidence="1">
    <location>
        <begin position="73"/>
        <end position="90"/>
    </location>
</feature>
<dbReference type="PANTHER" id="PTHR33745">
    <property type="entry name" value="RSBT ANTAGONIST PROTEIN RSBS-RELATED"/>
    <property type="match status" value="1"/>
</dbReference>
<sequence length="359" mass="39597">MAELDNDRLQQQRFARIVRGSLIFLLAFICYDIGLQILAPKPARYLHLANLLGLLGFLTASYLVNQRGRTPQAMLLVATAMLGSCIMMALSNPFALPVILMMPILALILAMLYLEQTMARVLSVVAWLCMLLATILAYNVNLFHQAVMPSMEISDFVGLAVLAGIAFLVLNLFQSRLRNNFLKATQAQKELLQAQAVMEQQIIERTLTLSQLQQTNTEQTRLLAEVEHQRLIIRNLSVPILPIDQRTLVLPLVGSLDQQRLNDVRNQALQTISQLKARYLVLDITGVPLIDDQIALSLVRIIEALKLLGAKTILVGVRPDVAASLANGNLQLGSVTSAATLQEGLDYARTQSKALAKIA</sequence>
<dbReference type="EMBL" id="BAABRU010000020">
    <property type="protein sequence ID" value="GAA5530560.1"/>
    <property type="molecule type" value="Genomic_DNA"/>
</dbReference>
<dbReference type="CDD" id="cd07041">
    <property type="entry name" value="STAS_RsbR_RsbS_like"/>
    <property type="match status" value="1"/>
</dbReference>
<dbReference type="Proteomes" id="UP001428290">
    <property type="component" value="Unassembled WGS sequence"/>
</dbReference>
<dbReference type="InterPro" id="IPR051932">
    <property type="entry name" value="Bact_StressResp_Reg"/>
</dbReference>
<comment type="caution">
    <text evidence="3">The sequence shown here is derived from an EMBL/GenBank/DDBJ whole genome shotgun (WGS) entry which is preliminary data.</text>
</comment>
<feature type="transmembrane region" description="Helical" evidence="1">
    <location>
        <begin position="121"/>
        <end position="141"/>
    </location>
</feature>
<dbReference type="Pfam" id="PF01740">
    <property type="entry name" value="STAS"/>
    <property type="match status" value="1"/>
</dbReference>
<feature type="transmembrane region" description="Helical" evidence="1">
    <location>
        <begin position="153"/>
        <end position="173"/>
    </location>
</feature>
<keyword evidence="1" id="KW-0812">Transmembrane</keyword>
<dbReference type="InterPro" id="IPR002645">
    <property type="entry name" value="STAS_dom"/>
</dbReference>
<feature type="domain" description="STAS" evidence="2">
    <location>
        <begin position="248"/>
        <end position="348"/>
    </location>
</feature>
<evidence type="ECO:0000313" key="4">
    <source>
        <dbReference type="Proteomes" id="UP001428290"/>
    </source>
</evidence>
<keyword evidence="1" id="KW-0472">Membrane</keyword>
<dbReference type="InterPro" id="IPR036513">
    <property type="entry name" value="STAS_dom_sf"/>
</dbReference>
<evidence type="ECO:0000259" key="2">
    <source>
        <dbReference type="PROSITE" id="PS50801"/>
    </source>
</evidence>
<organism evidence="3 4">
    <name type="scientific">Herpetosiphon gulosus</name>
    <dbReference type="NCBI Taxonomy" id="1973496"/>
    <lineage>
        <taxon>Bacteria</taxon>
        <taxon>Bacillati</taxon>
        <taxon>Chloroflexota</taxon>
        <taxon>Chloroflexia</taxon>
        <taxon>Herpetosiphonales</taxon>
        <taxon>Herpetosiphonaceae</taxon>
        <taxon>Herpetosiphon</taxon>
    </lineage>
</organism>
<protein>
    <recommendedName>
        <fullName evidence="2">STAS domain-containing protein</fullName>
    </recommendedName>
</protein>